<dbReference type="GO" id="GO:0031222">
    <property type="term" value="P:arabinan catabolic process"/>
    <property type="evidence" value="ECO:0007669"/>
    <property type="project" value="TreeGrafter"/>
</dbReference>
<keyword evidence="4" id="KW-0326">Glycosidase</keyword>
<protein>
    <recommendedName>
        <fullName evidence="6">Fibronectin type III-like domain-containing protein</fullName>
    </recommendedName>
</protein>
<dbReference type="PRINTS" id="PR00133">
    <property type="entry name" value="GLHYDRLASE3"/>
</dbReference>
<dbReference type="InterPro" id="IPR026891">
    <property type="entry name" value="Fn3-like"/>
</dbReference>
<dbReference type="InterPro" id="IPR036881">
    <property type="entry name" value="Glyco_hydro_3_C_sf"/>
</dbReference>
<dbReference type="InterPro" id="IPR036962">
    <property type="entry name" value="Glyco_hydro_3_N_sf"/>
</dbReference>
<organism evidence="7 8">
    <name type="scientific">Apatococcus lobatus</name>
    <dbReference type="NCBI Taxonomy" id="904363"/>
    <lineage>
        <taxon>Eukaryota</taxon>
        <taxon>Viridiplantae</taxon>
        <taxon>Chlorophyta</taxon>
        <taxon>core chlorophytes</taxon>
        <taxon>Trebouxiophyceae</taxon>
        <taxon>Chlorellales</taxon>
        <taxon>Chlorellaceae</taxon>
        <taxon>Apatococcus</taxon>
    </lineage>
</organism>
<proteinExistence type="inferred from homology"/>
<dbReference type="SUPFAM" id="SSF51445">
    <property type="entry name" value="(Trans)glycosidases"/>
    <property type="match status" value="1"/>
</dbReference>
<dbReference type="InterPro" id="IPR044993">
    <property type="entry name" value="BXL"/>
</dbReference>
<keyword evidence="3" id="KW-0378">Hydrolase</keyword>
<dbReference type="EMBL" id="JALJOS010000001">
    <property type="protein sequence ID" value="KAK9844958.1"/>
    <property type="molecule type" value="Genomic_DNA"/>
</dbReference>
<evidence type="ECO:0000256" key="3">
    <source>
        <dbReference type="ARBA" id="ARBA00022801"/>
    </source>
</evidence>
<keyword evidence="2 5" id="KW-0732">Signal</keyword>
<accession>A0AAW1SFC9</accession>
<gene>
    <name evidence="7" type="ORF">WJX74_009041</name>
</gene>
<dbReference type="PANTHER" id="PTHR42721:SF3">
    <property type="entry name" value="BETA-D-XYLOSIDASE 5-RELATED"/>
    <property type="match status" value="1"/>
</dbReference>
<dbReference type="AlphaFoldDB" id="A0AAW1SFC9"/>
<evidence type="ECO:0000256" key="1">
    <source>
        <dbReference type="ARBA" id="ARBA00005336"/>
    </source>
</evidence>
<reference evidence="7 8" key="1">
    <citation type="journal article" date="2024" name="Nat. Commun.">
        <title>Phylogenomics reveals the evolutionary origins of lichenization in chlorophyte algae.</title>
        <authorList>
            <person name="Puginier C."/>
            <person name="Libourel C."/>
            <person name="Otte J."/>
            <person name="Skaloud P."/>
            <person name="Haon M."/>
            <person name="Grisel S."/>
            <person name="Petersen M."/>
            <person name="Berrin J.G."/>
            <person name="Delaux P.M."/>
            <person name="Dal Grande F."/>
            <person name="Keller J."/>
        </authorList>
    </citation>
    <scope>NUCLEOTIDE SEQUENCE [LARGE SCALE GENOMIC DNA]</scope>
    <source>
        <strain evidence="7 8">SAG 2145</strain>
    </source>
</reference>
<evidence type="ECO:0000256" key="4">
    <source>
        <dbReference type="ARBA" id="ARBA00023295"/>
    </source>
</evidence>
<dbReference type="InterPro" id="IPR001764">
    <property type="entry name" value="Glyco_hydro_3_N"/>
</dbReference>
<dbReference type="InterPro" id="IPR013783">
    <property type="entry name" value="Ig-like_fold"/>
</dbReference>
<dbReference type="Proteomes" id="UP001438707">
    <property type="component" value="Unassembled WGS sequence"/>
</dbReference>
<dbReference type="GO" id="GO:0046556">
    <property type="term" value="F:alpha-L-arabinofuranosidase activity"/>
    <property type="evidence" value="ECO:0007669"/>
    <property type="project" value="TreeGrafter"/>
</dbReference>
<feature type="signal peptide" evidence="5">
    <location>
        <begin position="1"/>
        <end position="28"/>
    </location>
</feature>
<comment type="similarity">
    <text evidence="1">Belongs to the glycosyl hydrolase 3 family.</text>
</comment>
<evidence type="ECO:0000256" key="5">
    <source>
        <dbReference type="SAM" id="SignalP"/>
    </source>
</evidence>
<dbReference type="PANTHER" id="PTHR42721">
    <property type="entry name" value="SUGAR HYDROLASE-RELATED"/>
    <property type="match status" value="1"/>
</dbReference>
<feature type="chain" id="PRO_5044024974" description="Fibronectin type III-like domain-containing protein" evidence="5">
    <location>
        <begin position="29"/>
        <end position="762"/>
    </location>
</feature>
<evidence type="ECO:0000313" key="7">
    <source>
        <dbReference type="EMBL" id="KAK9844958.1"/>
    </source>
</evidence>
<evidence type="ECO:0000313" key="8">
    <source>
        <dbReference type="Proteomes" id="UP001438707"/>
    </source>
</evidence>
<dbReference type="SUPFAM" id="SSF52279">
    <property type="entry name" value="Beta-D-glucan exohydrolase, C-terminal domain"/>
    <property type="match status" value="1"/>
</dbReference>
<dbReference type="InterPro" id="IPR002772">
    <property type="entry name" value="Glyco_hydro_3_C"/>
</dbReference>
<dbReference type="SMART" id="SM01217">
    <property type="entry name" value="Fn3_like"/>
    <property type="match status" value="1"/>
</dbReference>
<dbReference type="Pfam" id="PF00933">
    <property type="entry name" value="Glyco_hydro_3"/>
    <property type="match status" value="1"/>
</dbReference>
<feature type="domain" description="Fibronectin type III-like" evidence="6">
    <location>
        <begin position="660"/>
        <end position="739"/>
    </location>
</feature>
<comment type="caution">
    <text evidence="7">The sequence shown here is derived from an EMBL/GenBank/DDBJ whole genome shotgun (WGS) entry which is preliminary data.</text>
</comment>
<dbReference type="Gene3D" id="2.60.40.10">
    <property type="entry name" value="Immunoglobulins"/>
    <property type="match status" value="1"/>
</dbReference>
<evidence type="ECO:0000256" key="2">
    <source>
        <dbReference type="ARBA" id="ARBA00022729"/>
    </source>
</evidence>
<dbReference type="Gene3D" id="3.40.50.1700">
    <property type="entry name" value="Glycoside hydrolase family 3 C-terminal domain"/>
    <property type="match status" value="1"/>
</dbReference>
<sequence>MTTEWTLNLKLLFAVTLCGSCLISPVDADQEDWTKRAHDLCSRLSVTEKLSQLNTPAAAVPQEQGFAAFNWWSEALHGINNQQGGGTIFPQPLGLAATFNRALLRHVADIISTEARAFNNRQIAAGGDPRFLNVFSPNINIFRDPRWGRGSETYGEDPYLTSQLGVEYVKGLQGNDSTYLKISATCKHFAAYSLEQEDGITRKAFDAQVSDKDLQETYLPAFEACVREGQAASVMCSYNAVNGVPACANPDLLQTTLREQWGFGGFVVSDCGAVQATWWPHKLTEEEAESQAKCLKAGCDMSCTDYGKLKEALEQKLVDESEIDRALVRSLTIRLRLGMFDPSDAVPYSTIPPSMIGTQDHIEAATEAARQSIVLLKNDKEGADGHALPLTASSLTKVIVVGQPAVQTELLFGNYYGKPAGKVTSPLEAVQAVVGADKVAWQPGPHIVAGNAEGSIDDVVRAAEDADVVLFFAGITMLNERECKATDQAPAWVPFLEGEGLDRHDLNLPASQLDTLQGLAARTDAKIVVILIHGGPLAIEWLQASPKVTAILTAWMPGQGAGAIADVLFGKVSPSGRLPVTFYHANYTQLVKSASMDMAVWPGRTHRYLQEPALYPFGYGLSYTAFEYGSPQLIPARMRRNDMALIEVSICNTGGMAADEVVLLIMSPQETATRKLNTLNLPKQSLRDFERIHLQSGEHSSLQMKLPLEHFSHAVTDSLGRTSVQAIHGLWKVQIGAQSILLWLGPEGLSVAQPEGGQLQMT</sequence>
<dbReference type="GO" id="GO:0045493">
    <property type="term" value="P:xylan catabolic process"/>
    <property type="evidence" value="ECO:0007669"/>
    <property type="project" value="InterPro"/>
</dbReference>
<name>A0AAW1SFC9_9CHLO</name>
<dbReference type="InterPro" id="IPR017853">
    <property type="entry name" value="GH"/>
</dbReference>
<keyword evidence="8" id="KW-1185">Reference proteome</keyword>
<dbReference type="GO" id="GO:0009044">
    <property type="term" value="F:xylan 1,4-beta-xylosidase activity"/>
    <property type="evidence" value="ECO:0007669"/>
    <property type="project" value="InterPro"/>
</dbReference>
<dbReference type="Pfam" id="PF01915">
    <property type="entry name" value="Glyco_hydro_3_C"/>
    <property type="match status" value="1"/>
</dbReference>
<evidence type="ECO:0000259" key="6">
    <source>
        <dbReference type="SMART" id="SM01217"/>
    </source>
</evidence>
<dbReference type="Gene3D" id="3.20.20.300">
    <property type="entry name" value="Glycoside hydrolase, family 3, N-terminal domain"/>
    <property type="match status" value="1"/>
</dbReference>